<dbReference type="PROSITE" id="PS51212">
    <property type="entry name" value="WSC"/>
    <property type="match status" value="1"/>
</dbReference>
<evidence type="ECO:0000256" key="3">
    <source>
        <dbReference type="SAM" id="SignalP"/>
    </source>
</evidence>
<evidence type="ECO:0000259" key="4">
    <source>
        <dbReference type="PROSITE" id="PS51212"/>
    </source>
</evidence>
<proteinExistence type="predicted"/>
<evidence type="ECO:0000256" key="2">
    <source>
        <dbReference type="SAM" id="Phobius"/>
    </source>
</evidence>
<feature type="signal peptide" evidence="3">
    <location>
        <begin position="1"/>
        <end position="19"/>
    </location>
</feature>
<dbReference type="GeneID" id="111106041"/>
<accession>A0A8B8AYP9</accession>
<feature type="transmembrane region" description="Helical" evidence="2">
    <location>
        <begin position="367"/>
        <end position="391"/>
    </location>
</feature>
<evidence type="ECO:0000256" key="1">
    <source>
        <dbReference type="SAM" id="MobiDB-lite"/>
    </source>
</evidence>
<evidence type="ECO:0000313" key="6">
    <source>
        <dbReference type="RefSeq" id="XP_022296266.1"/>
    </source>
</evidence>
<gene>
    <name evidence="6" type="primary">LOC111106041</name>
</gene>
<feature type="domain" description="WSC" evidence="4">
    <location>
        <begin position="60"/>
        <end position="153"/>
    </location>
</feature>
<keyword evidence="2" id="KW-1133">Transmembrane helix</keyword>
<keyword evidence="2" id="KW-0812">Transmembrane</keyword>
<dbReference type="InterPro" id="IPR028064">
    <property type="entry name" value="TMEM154"/>
</dbReference>
<dbReference type="AlphaFoldDB" id="A0A8B8AYP9"/>
<dbReference type="OrthoDB" id="6156215at2759"/>
<reference evidence="6" key="1">
    <citation type="submission" date="2025-08" db="UniProtKB">
        <authorList>
            <consortium name="RefSeq"/>
        </authorList>
    </citation>
    <scope>IDENTIFICATION</scope>
    <source>
        <tissue evidence="6">Whole sample</tissue>
    </source>
</reference>
<organism evidence="5 6">
    <name type="scientific">Crassostrea virginica</name>
    <name type="common">Eastern oyster</name>
    <dbReference type="NCBI Taxonomy" id="6565"/>
    <lineage>
        <taxon>Eukaryota</taxon>
        <taxon>Metazoa</taxon>
        <taxon>Spiralia</taxon>
        <taxon>Lophotrochozoa</taxon>
        <taxon>Mollusca</taxon>
        <taxon>Bivalvia</taxon>
        <taxon>Autobranchia</taxon>
        <taxon>Pteriomorphia</taxon>
        <taxon>Ostreida</taxon>
        <taxon>Ostreoidea</taxon>
        <taxon>Ostreidae</taxon>
        <taxon>Crassostrea</taxon>
    </lineage>
</organism>
<dbReference type="InterPro" id="IPR002889">
    <property type="entry name" value="WSC_carb-bd"/>
</dbReference>
<feature type="region of interest" description="Disordered" evidence="1">
    <location>
        <begin position="306"/>
        <end position="325"/>
    </location>
</feature>
<dbReference type="KEGG" id="cvn:111106041"/>
<dbReference type="RefSeq" id="XP_022296266.1">
    <property type="nucleotide sequence ID" value="XM_022440558.1"/>
</dbReference>
<feature type="region of interest" description="Disordered" evidence="1">
    <location>
        <begin position="449"/>
        <end position="476"/>
    </location>
</feature>
<protein>
    <submittedName>
        <fullName evidence="6">Uncharacterized protein LOC111106041</fullName>
    </submittedName>
</protein>
<name>A0A8B8AYP9_CRAVI</name>
<dbReference type="Pfam" id="PF15102">
    <property type="entry name" value="TMEM154"/>
    <property type="match status" value="1"/>
</dbReference>
<keyword evidence="5" id="KW-1185">Reference proteome</keyword>
<feature type="region of interest" description="Disordered" evidence="1">
    <location>
        <begin position="504"/>
        <end position="539"/>
    </location>
</feature>
<sequence>MKISIVIAHYLFFLTGLSSQQLTWFEAQRECSDKNETLTLKQNKTRKFYWTGFYIRTSHWVKIIGCYDEESVVNSRIIYDLKFMAPGFCQEICLGKNALLFAVQGRNCVCLSSDFNFSKNQISPSNCSYTCDDSTLLTGECGGMLAYNVYLTDLSRMEIKSPCLSLQCGADPQFTDLPCTDSLKSICSQSKNLTEYKNWSDSMESCKKQNTYLIGEIEINPNMANATLACTDLENHDQRWIGVVRDQFNKTDEGQLIEESDQKFFNLCQKCKMLGIDIVCVFENCGIELTEEVFCDKSVPTVTPLPNTTEVGTSTEPENASTVDTTKQAEIHTVTQPPYITNTSNSTKSQNESSLETVKKTDKERSVAAVAVPVVLVIVLAVCAAVIVLYVRRKKQLKDENQNGANKSTPVPPECYSDIDNNINKNYFVLQQNNPSYEFADDIQIHTKAESPYNEAEEGTYDHLGDKDARKQTDVDDTYNHASVVMSPDLSDYDVANHKQVREEDNTYDHTSPTENSYGHFNQPFIPTQEADYSDHELF</sequence>
<dbReference type="Proteomes" id="UP000694844">
    <property type="component" value="Chromosome 8"/>
</dbReference>
<keyword evidence="3" id="KW-0732">Signal</keyword>
<evidence type="ECO:0000313" key="5">
    <source>
        <dbReference type="Proteomes" id="UP000694844"/>
    </source>
</evidence>
<keyword evidence="2" id="KW-0472">Membrane</keyword>
<feature type="compositionally biased region" description="Basic and acidic residues" evidence="1">
    <location>
        <begin position="460"/>
        <end position="474"/>
    </location>
</feature>
<feature type="chain" id="PRO_5034615689" evidence="3">
    <location>
        <begin position="20"/>
        <end position="539"/>
    </location>
</feature>
<feature type="compositionally biased region" description="Polar residues" evidence="1">
    <location>
        <begin position="509"/>
        <end position="520"/>
    </location>
</feature>